<dbReference type="AlphaFoldDB" id="M6R8X7"/>
<name>M6R8X7_LEPIR</name>
<dbReference type="PANTHER" id="PTHR43194:SF2">
    <property type="entry name" value="PEROXISOMAL MEMBRANE PROTEIN LPX1"/>
    <property type="match status" value="1"/>
</dbReference>
<organism evidence="2 3">
    <name type="scientific">Leptospira interrogans serovar Icterohaemorrhagiae str. Verdun HP</name>
    <dbReference type="NCBI Taxonomy" id="1049910"/>
    <lineage>
        <taxon>Bacteria</taxon>
        <taxon>Pseudomonadati</taxon>
        <taxon>Spirochaetota</taxon>
        <taxon>Spirochaetia</taxon>
        <taxon>Leptospirales</taxon>
        <taxon>Leptospiraceae</taxon>
        <taxon>Leptospira</taxon>
    </lineage>
</organism>
<dbReference type="InterPro" id="IPR029058">
    <property type="entry name" value="AB_hydrolase_fold"/>
</dbReference>
<gene>
    <name evidence="2" type="ORF">LEP1GSC116_1695</name>
</gene>
<dbReference type="SUPFAM" id="SSF53474">
    <property type="entry name" value="alpha/beta-Hydrolases"/>
    <property type="match status" value="1"/>
</dbReference>
<evidence type="ECO:0000313" key="2">
    <source>
        <dbReference type="EMBL" id="EMO04592.1"/>
    </source>
</evidence>
<feature type="domain" description="AB hydrolase-1" evidence="1">
    <location>
        <begin position="19"/>
        <end position="252"/>
    </location>
</feature>
<proteinExistence type="predicted"/>
<dbReference type="Gene3D" id="3.40.50.1820">
    <property type="entry name" value="alpha/beta hydrolase"/>
    <property type="match status" value="1"/>
</dbReference>
<comment type="caution">
    <text evidence="2">The sequence shown here is derived from an EMBL/GenBank/DDBJ whole genome shotgun (WGS) entry which is preliminary data.</text>
</comment>
<evidence type="ECO:0000313" key="3">
    <source>
        <dbReference type="Proteomes" id="UP000012092"/>
    </source>
</evidence>
<accession>M6R8X7</accession>
<dbReference type="InterPro" id="IPR000073">
    <property type="entry name" value="AB_hydrolase_1"/>
</dbReference>
<reference evidence="2 3" key="1">
    <citation type="submission" date="2013-01" db="EMBL/GenBank/DDBJ databases">
        <authorList>
            <person name="Harkins D.M."/>
            <person name="Durkin A.S."/>
            <person name="Brinkac L.M."/>
            <person name="Haft D.H."/>
            <person name="Selengut J.D."/>
            <person name="Sanka R."/>
            <person name="DePew J."/>
            <person name="Purushe J."/>
            <person name="Picardeau M."/>
            <person name="Werts C."/>
            <person name="Goarant C."/>
            <person name="Vinetz J.M."/>
            <person name="Sutton G.G."/>
            <person name="Nierman W.C."/>
            <person name="Fouts D.E."/>
        </authorList>
    </citation>
    <scope>NUCLEOTIDE SEQUENCE [LARGE SCALE GENOMIC DNA]</scope>
    <source>
        <strain evidence="2 3">Verdun HP</strain>
    </source>
</reference>
<dbReference type="PANTHER" id="PTHR43194">
    <property type="entry name" value="HYDROLASE ALPHA/BETA FOLD FAMILY"/>
    <property type="match status" value="1"/>
</dbReference>
<dbReference type="EMBL" id="AHNZ02000616">
    <property type="protein sequence ID" value="EMO04592.1"/>
    <property type="molecule type" value="Genomic_DNA"/>
</dbReference>
<sequence length="362" mass="42116">MIYFKQFKALKKNKIHPPLLFIHGAWHGSWCWEENFVPYFQKAGYDVYTMDLRGHGKSPNQNGKFRWNSIRNYVQDVEEVIKKLPQFPILIGHSMGGLIVQKILEKNHVSKAVLLASVPPHGVFRITLELLIRHPIRFLKVLLTLSLFPIVEDTKLGSELFFSESLDKQKAIQFASKTQDESFLAFLDMLIFSLPKSDQIQTPLLVLGGEKDRFFVPWEVKRTANTYQSEMDIFQGMGHNLMLDEGWEKVAERIHTYLNGSKIDLEKKKNETFVSKKKNSTKQKSVKLKINLKNKKLIRRDLVFLSIFNPNRNNSASRPKTRSVEHPENFSECLSQDRQCFVEFQKQEVLLRTIYNISNSIV</sequence>
<dbReference type="Proteomes" id="UP000012092">
    <property type="component" value="Unassembled WGS sequence"/>
</dbReference>
<evidence type="ECO:0000259" key="1">
    <source>
        <dbReference type="Pfam" id="PF12697"/>
    </source>
</evidence>
<dbReference type="Pfam" id="PF12697">
    <property type="entry name" value="Abhydrolase_6"/>
    <property type="match status" value="1"/>
</dbReference>
<protein>
    <submittedName>
        <fullName evidence="2">Putative lysophospholipase</fullName>
    </submittedName>
</protein>
<dbReference type="InterPro" id="IPR050228">
    <property type="entry name" value="Carboxylesterase_BioH"/>
</dbReference>